<dbReference type="SUPFAM" id="SSF53955">
    <property type="entry name" value="Lysozyme-like"/>
    <property type="match status" value="1"/>
</dbReference>
<name>A0ABW8JDA6_9GAMM</name>
<reference evidence="2 3" key="1">
    <citation type="submission" date="2020-10" db="EMBL/GenBank/DDBJ databases">
        <title>Phylogeny of dyella-like bacteria.</title>
        <authorList>
            <person name="Fu J."/>
        </authorList>
    </citation>
    <scope>NUCLEOTIDE SEQUENCE [LARGE SCALE GENOMIC DNA]</scope>
    <source>
        <strain evidence="2 3">JP1</strain>
    </source>
</reference>
<gene>
    <name evidence="2" type="ORF">ISP15_01850</name>
</gene>
<dbReference type="Gene3D" id="3.10.350.10">
    <property type="entry name" value="LysM domain"/>
    <property type="match status" value="1"/>
</dbReference>
<proteinExistence type="predicted"/>
<evidence type="ECO:0000313" key="2">
    <source>
        <dbReference type="EMBL" id="MFK2899074.1"/>
    </source>
</evidence>
<dbReference type="Pfam" id="PF01464">
    <property type="entry name" value="SLT"/>
    <property type="match status" value="1"/>
</dbReference>
<sequence length="336" mass="37650">MADCDADPQITIWAHRYTQNPQHFEAQMDAALSQLVYVQQVAEKYQVAGEFVLLPWVESQYRPVAGHRNLPAGMWQLVQGTARVMGLHVDHRYDGRLDTSAATDGVMHMLHDYYGQLHDWRLVDYAFNRGESAVRKLVQKHGLPPEEPAIPNLPVPRVTREHLTKLLAISCVVRDPSRFNVKLPTLPADQHLETVQIKHDMSLSNAANHAGMQTDALKRFNPALNSDLLEANTLGHLLLPHRNAQQFRDAMQSANEQSMTASVSPTDVSSASSVASFDSAKAHPIRTHTVQPGESLWQIAHRYSISVNKLERLNNLHGKALKPGQVLKLDEPDNHH</sequence>
<dbReference type="SMART" id="SM00257">
    <property type="entry name" value="LysM"/>
    <property type="match status" value="1"/>
</dbReference>
<protein>
    <submittedName>
        <fullName evidence="2">LysM peptidoglycan-binding domain-containing protein</fullName>
    </submittedName>
</protein>
<dbReference type="PROSITE" id="PS51782">
    <property type="entry name" value="LYSM"/>
    <property type="match status" value="1"/>
</dbReference>
<dbReference type="EMBL" id="JADIKJ010000002">
    <property type="protein sequence ID" value="MFK2899074.1"/>
    <property type="molecule type" value="Genomic_DNA"/>
</dbReference>
<dbReference type="SUPFAM" id="SSF54106">
    <property type="entry name" value="LysM domain"/>
    <property type="match status" value="1"/>
</dbReference>
<dbReference type="InterPro" id="IPR036779">
    <property type="entry name" value="LysM_dom_sf"/>
</dbReference>
<dbReference type="InterPro" id="IPR023346">
    <property type="entry name" value="Lysozyme-like_dom_sf"/>
</dbReference>
<feature type="domain" description="LysM" evidence="1">
    <location>
        <begin position="286"/>
        <end position="329"/>
    </location>
</feature>
<dbReference type="CDD" id="cd00118">
    <property type="entry name" value="LysM"/>
    <property type="match status" value="1"/>
</dbReference>
<dbReference type="InterPro" id="IPR018392">
    <property type="entry name" value="LysM"/>
</dbReference>
<dbReference type="Proteomes" id="UP001620461">
    <property type="component" value="Unassembled WGS sequence"/>
</dbReference>
<dbReference type="PANTHER" id="PTHR33734:SF22">
    <property type="entry name" value="MEMBRANE-BOUND LYTIC MUREIN TRANSGLYCOSYLASE D"/>
    <property type="match status" value="1"/>
</dbReference>
<evidence type="ECO:0000313" key="3">
    <source>
        <dbReference type="Proteomes" id="UP001620461"/>
    </source>
</evidence>
<dbReference type="Pfam" id="PF01476">
    <property type="entry name" value="LysM"/>
    <property type="match status" value="1"/>
</dbReference>
<dbReference type="Gene3D" id="1.10.530.10">
    <property type="match status" value="1"/>
</dbReference>
<organism evidence="2 3">
    <name type="scientific">Dyella jejuensis</name>
    <dbReference type="NCBI Taxonomy" id="1432009"/>
    <lineage>
        <taxon>Bacteria</taxon>
        <taxon>Pseudomonadati</taxon>
        <taxon>Pseudomonadota</taxon>
        <taxon>Gammaproteobacteria</taxon>
        <taxon>Lysobacterales</taxon>
        <taxon>Rhodanobacteraceae</taxon>
        <taxon>Dyella</taxon>
    </lineage>
</organism>
<keyword evidence="3" id="KW-1185">Reference proteome</keyword>
<accession>A0ABW8JDA6</accession>
<comment type="caution">
    <text evidence="2">The sequence shown here is derived from an EMBL/GenBank/DDBJ whole genome shotgun (WGS) entry which is preliminary data.</text>
</comment>
<dbReference type="PANTHER" id="PTHR33734">
    <property type="entry name" value="LYSM DOMAIN-CONTAINING GPI-ANCHORED PROTEIN 2"/>
    <property type="match status" value="1"/>
</dbReference>
<dbReference type="InterPro" id="IPR008258">
    <property type="entry name" value="Transglycosylase_SLT_dom_1"/>
</dbReference>
<dbReference type="CDD" id="cd16894">
    <property type="entry name" value="MltD-like"/>
    <property type="match status" value="1"/>
</dbReference>
<evidence type="ECO:0000259" key="1">
    <source>
        <dbReference type="PROSITE" id="PS51782"/>
    </source>
</evidence>